<dbReference type="PROSITE" id="PS50931">
    <property type="entry name" value="HTH_LYSR"/>
    <property type="match status" value="1"/>
</dbReference>
<evidence type="ECO:0000256" key="1">
    <source>
        <dbReference type="ARBA" id="ARBA00009437"/>
    </source>
</evidence>
<dbReference type="EMBL" id="WHNZ01000039">
    <property type="protein sequence ID" value="NOV01660.1"/>
    <property type="molecule type" value="Genomic_DNA"/>
</dbReference>
<comment type="caution">
    <text evidence="6">The sequence shown here is derived from an EMBL/GenBank/DDBJ whole genome shotgun (WGS) entry which is preliminary data.</text>
</comment>
<dbReference type="InterPro" id="IPR036388">
    <property type="entry name" value="WH-like_DNA-bd_sf"/>
</dbReference>
<keyword evidence="2" id="KW-0805">Transcription regulation</keyword>
<evidence type="ECO:0000256" key="2">
    <source>
        <dbReference type="ARBA" id="ARBA00023015"/>
    </source>
</evidence>
<gene>
    <name evidence="6" type="ORF">GC097_16715</name>
</gene>
<dbReference type="Pfam" id="PF00126">
    <property type="entry name" value="HTH_1"/>
    <property type="match status" value="1"/>
</dbReference>
<dbReference type="Pfam" id="PF03466">
    <property type="entry name" value="LysR_substrate"/>
    <property type="match status" value="1"/>
</dbReference>
<evidence type="ECO:0000313" key="6">
    <source>
        <dbReference type="EMBL" id="NOV01660.1"/>
    </source>
</evidence>
<keyword evidence="4" id="KW-0804">Transcription</keyword>
<name>A0ABX1ZNJ0_9BACL</name>
<dbReference type="InterPro" id="IPR000847">
    <property type="entry name" value="LysR_HTH_N"/>
</dbReference>
<dbReference type="PRINTS" id="PR00039">
    <property type="entry name" value="HTHLYSR"/>
</dbReference>
<dbReference type="Gene3D" id="1.10.10.10">
    <property type="entry name" value="Winged helix-like DNA-binding domain superfamily/Winged helix DNA-binding domain"/>
    <property type="match status" value="1"/>
</dbReference>
<dbReference type="CDD" id="cd05466">
    <property type="entry name" value="PBP2_LTTR_substrate"/>
    <property type="match status" value="1"/>
</dbReference>
<evidence type="ECO:0000313" key="7">
    <source>
        <dbReference type="Proteomes" id="UP000618579"/>
    </source>
</evidence>
<sequence length="299" mass="33833">MNVDQLRYVIEVAKVHSISAASQNMHVTLPTISQSISHLEAELGVKLFTRSRNGTVPTPEGIHLIRIASEIMDKINELKEEAQSYTHSLSGELRLATIPGPMSLLVKTIAAFKKDYPNIQVEISEQSSQDILNDIHHHKIDLGLIILYEDLQPSIGELNFAKVIEAKLQCCVSRNSALALRDSITPEDLRRYPLVLYKEDYILWFVDHLASRYGPFNVMFTSNNQEAIKGALREELALTLGLDYTFNHADSLLYKEFKLLAIDTPTNSLVPLGWVQHPNKSGSKIVKHFIRRLKMQFES</sequence>
<organism evidence="6 7">
    <name type="scientific">Paenibacillus planticolens</name>
    <dbReference type="NCBI Taxonomy" id="2654976"/>
    <lineage>
        <taxon>Bacteria</taxon>
        <taxon>Bacillati</taxon>
        <taxon>Bacillota</taxon>
        <taxon>Bacilli</taxon>
        <taxon>Bacillales</taxon>
        <taxon>Paenibacillaceae</taxon>
        <taxon>Paenibacillus</taxon>
    </lineage>
</organism>
<accession>A0ABX1ZNJ0</accession>
<dbReference type="InterPro" id="IPR036390">
    <property type="entry name" value="WH_DNA-bd_sf"/>
</dbReference>
<dbReference type="PANTHER" id="PTHR30126">
    <property type="entry name" value="HTH-TYPE TRANSCRIPTIONAL REGULATOR"/>
    <property type="match status" value="1"/>
</dbReference>
<keyword evidence="7" id="KW-1185">Reference proteome</keyword>
<dbReference type="SUPFAM" id="SSF46785">
    <property type="entry name" value="Winged helix' DNA-binding domain"/>
    <property type="match status" value="1"/>
</dbReference>
<dbReference type="InterPro" id="IPR005119">
    <property type="entry name" value="LysR_subst-bd"/>
</dbReference>
<comment type="similarity">
    <text evidence="1">Belongs to the LysR transcriptional regulatory family.</text>
</comment>
<dbReference type="Gene3D" id="3.40.190.290">
    <property type="match status" value="1"/>
</dbReference>
<evidence type="ECO:0000259" key="5">
    <source>
        <dbReference type="PROSITE" id="PS50931"/>
    </source>
</evidence>
<dbReference type="RefSeq" id="WP_171684479.1">
    <property type="nucleotide sequence ID" value="NZ_WHNZ01000039.1"/>
</dbReference>
<feature type="domain" description="HTH lysR-type" evidence="5">
    <location>
        <begin position="1"/>
        <end position="58"/>
    </location>
</feature>
<dbReference type="Proteomes" id="UP000618579">
    <property type="component" value="Unassembled WGS sequence"/>
</dbReference>
<evidence type="ECO:0000256" key="4">
    <source>
        <dbReference type="ARBA" id="ARBA00023163"/>
    </source>
</evidence>
<evidence type="ECO:0000256" key="3">
    <source>
        <dbReference type="ARBA" id="ARBA00023125"/>
    </source>
</evidence>
<dbReference type="PANTHER" id="PTHR30126:SF40">
    <property type="entry name" value="HTH-TYPE TRANSCRIPTIONAL REGULATOR GLTR"/>
    <property type="match status" value="1"/>
</dbReference>
<keyword evidence="3" id="KW-0238">DNA-binding</keyword>
<reference evidence="6 7" key="1">
    <citation type="submission" date="2019-10" db="EMBL/GenBank/DDBJ databases">
        <title>Description of Paenibacillus pedi sp. nov.</title>
        <authorList>
            <person name="Carlier A."/>
            <person name="Qi S."/>
        </authorList>
    </citation>
    <scope>NUCLEOTIDE SEQUENCE [LARGE SCALE GENOMIC DNA]</scope>
    <source>
        <strain evidence="6 7">LMG 31457</strain>
    </source>
</reference>
<dbReference type="SUPFAM" id="SSF53850">
    <property type="entry name" value="Periplasmic binding protein-like II"/>
    <property type="match status" value="1"/>
</dbReference>
<proteinExistence type="inferred from homology"/>
<protein>
    <submittedName>
        <fullName evidence="6">LysR family transcriptional regulator</fullName>
    </submittedName>
</protein>